<comment type="catalytic activity">
    <reaction evidence="8 9">
        <text>(2S,6S)-2,6-diaminopimelate = meso-2,6-diaminopimelate</text>
        <dbReference type="Rhea" id="RHEA:15393"/>
        <dbReference type="ChEBI" id="CHEBI:57609"/>
        <dbReference type="ChEBI" id="CHEBI:57791"/>
        <dbReference type="EC" id="5.1.1.7"/>
    </reaction>
</comment>
<dbReference type="GO" id="GO:0009089">
    <property type="term" value="P:lysine biosynthetic process via diaminopimelate"/>
    <property type="evidence" value="ECO:0007669"/>
    <property type="project" value="UniProtKB-UniRule"/>
</dbReference>
<protein>
    <recommendedName>
        <fullName evidence="3 9">Diaminopimelate epimerase</fullName>
        <shortName evidence="9">DAP epimerase</shortName>
        <ecNumber evidence="3 9">5.1.1.7</ecNumber>
    </recommendedName>
    <alternativeName>
        <fullName evidence="9">PLP-independent amino acid racemase</fullName>
    </alternativeName>
</protein>
<dbReference type="GO" id="GO:0005829">
    <property type="term" value="C:cytosol"/>
    <property type="evidence" value="ECO:0007669"/>
    <property type="project" value="TreeGrafter"/>
</dbReference>
<feature type="binding site" evidence="9">
    <location>
        <begin position="228"/>
        <end position="229"/>
    </location>
    <ligand>
        <name>substrate</name>
    </ligand>
</feature>
<dbReference type="EMBL" id="RHIB01000002">
    <property type="protein sequence ID" value="RNA67400.1"/>
    <property type="molecule type" value="Genomic_DNA"/>
</dbReference>
<gene>
    <name evidence="9" type="primary">dapF</name>
    <name evidence="11" type="ORF">EBO34_11715</name>
</gene>
<feature type="active site" description="Proton acceptor" evidence="9">
    <location>
        <position position="227"/>
    </location>
</feature>
<comment type="caution">
    <text evidence="9">Lacks conserved residue(s) required for the propagation of feature annotation.</text>
</comment>
<evidence type="ECO:0000256" key="6">
    <source>
        <dbReference type="ARBA" id="ARBA00023154"/>
    </source>
</evidence>
<keyword evidence="5 9" id="KW-0028">Amino-acid biosynthesis</keyword>
<evidence type="ECO:0000256" key="1">
    <source>
        <dbReference type="ARBA" id="ARBA00005196"/>
    </source>
</evidence>
<evidence type="ECO:0000256" key="3">
    <source>
        <dbReference type="ARBA" id="ARBA00013080"/>
    </source>
</evidence>
<evidence type="ECO:0000256" key="10">
    <source>
        <dbReference type="PROSITE-ProRule" id="PRU10125"/>
    </source>
</evidence>
<dbReference type="PANTHER" id="PTHR31689:SF0">
    <property type="entry name" value="DIAMINOPIMELATE EPIMERASE"/>
    <property type="match status" value="1"/>
</dbReference>
<evidence type="ECO:0000256" key="8">
    <source>
        <dbReference type="ARBA" id="ARBA00051712"/>
    </source>
</evidence>
<evidence type="ECO:0000313" key="12">
    <source>
        <dbReference type="Proteomes" id="UP000278746"/>
    </source>
</evidence>
<keyword evidence="12" id="KW-1185">Reference proteome</keyword>
<feature type="binding site" evidence="9">
    <location>
        <position position="68"/>
    </location>
    <ligand>
        <name>substrate</name>
    </ligand>
</feature>
<dbReference type="Gene3D" id="3.10.310.10">
    <property type="entry name" value="Diaminopimelate Epimerase, Chain A, domain 1"/>
    <property type="match status" value="2"/>
</dbReference>
<name>A0A3M7TQU5_9BACI</name>
<dbReference type="AlphaFoldDB" id="A0A3M7TQU5"/>
<evidence type="ECO:0000256" key="5">
    <source>
        <dbReference type="ARBA" id="ARBA00022605"/>
    </source>
</evidence>
<comment type="similarity">
    <text evidence="2 9">Belongs to the diaminopimelate epimerase family.</text>
</comment>
<evidence type="ECO:0000256" key="2">
    <source>
        <dbReference type="ARBA" id="ARBA00010219"/>
    </source>
</evidence>
<dbReference type="PROSITE" id="PS01326">
    <property type="entry name" value="DAP_EPIMERASE"/>
    <property type="match status" value="1"/>
</dbReference>
<sequence>MNMKVPFTKMHGLGNNYIYINEFEVTLQEEQLPSLAVEVADQFQGIGSDGMILIGPSETSDVRMRVFNNDGSEAKNCGNGLRCVARFSFERGLVNSTEMTIETKSGNVTAEVQLADEKVKAVTVNMGQPVMERKAIPMIGENAEIVVAEPFEAGGEELSLTAISMGNPHAVFFVDDINQAPLTTLGPVIEKDIRFPDWVNVEFVEIVSSNEMHFRVWERGSGITQACGTGACAAAVASVLNGYSKRDEEITVHLAGGDLTIRWDLEGEVWMTGPAEVICDGVYIPRQVRS</sequence>
<evidence type="ECO:0000256" key="4">
    <source>
        <dbReference type="ARBA" id="ARBA00022490"/>
    </source>
</evidence>
<organism evidence="11 12">
    <name type="scientific">Alteribacter keqinensis</name>
    <dbReference type="NCBI Taxonomy" id="2483800"/>
    <lineage>
        <taxon>Bacteria</taxon>
        <taxon>Bacillati</taxon>
        <taxon>Bacillota</taxon>
        <taxon>Bacilli</taxon>
        <taxon>Bacillales</taxon>
        <taxon>Bacillaceae</taxon>
        <taxon>Alteribacter</taxon>
    </lineage>
</organism>
<comment type="pathway">
    <text evidence="1 9">Amino-acid biosynthesis; L-lysine biosynthesis via DAP pathway; DL-2,6-diaminopimelate from LL-2,6-diaminopimelate: step 1/1.</text>
</comment>
<feature type="binding site" evidence="9">
    <location>
        <begin position="78"/>
        <end position="79"/>
    </location>
    <ligand>
        <name>substrate</name>
    </ligand>
</feature>
<dbReference type="EC" id="5.1.1.7" evidence="3 9"/>
<dbReference type="NCBIfam" id="TIGR00652">
    <property type="entry name" value="DapF"/>
    <property type="match status" value="1"/>
</dbReference>
<feature type="binding site" evidence="9">
    <location>
        <position position="167"/>
    </location>
    <ligand>
        <name>substrate</name>
    </ligand>
</feature>
<feature type="binding site" evidence="9">
    <location>
        <position position="15"/>
    </location>
    <ligand>
        <name>substrate</name>
    </ligand>
</feature>
<feature type="active site" description="Proton donor" evidence="9">
    <location>
        <position position="77"/>
    </location>
</feature>
<dbReference type="PANTHER" id="PTHR31689">
    <property type="entry name" value="DIAMINOPIMELATE EPIMERASE, CHLOROPLASTIC"/>
    <property type="match status" value="1"/>
</dbReference>
<dbReference type="Proteomes" id="UP000278746">
    <property type="component" value="Unassembled WGS sequence"/>
</dbReference>
<feature type="active site" evidence="10">
    <location>
        <position position="77"/>
    </location>
</feature>
<dbReference type="Pfam" id="PF01678">
    <property type="entry name" value="DAP_epimerase"/>
    <property type="match status" value="2"/>
</dbReference>
<dbReference type="HAMAP" id="MF_00197">
    <property type="entry name" value="DAP_epimerase"/>
    <property type="match status" value="1"/>
</dbReference>
<evidence type="ECO:0000256" key="7">
    <source>
        <dbReference type="ARBA" id="ARBA00023235"/>
    </source>
</evidence>
<comment type="subcellular location">
    <subcellularLocation>
        <location evidence="9">Cytoplasm</location>
    </subcellularLocation>
</comment>
<comment type="caution">
    <text evidence="11">The sequence shown here is derived from an EMBL/GenBank/DDBJ whole genome shotgun (WGS) entry which is preliminary data.</text>
</comment>
<dbReference type="OrthoDB" id="9805408at2"/>
<dbReference type="InterPro" id="IPR018510">
    <property type="entry name" value="DAP_epimerase_AS"/>
</dbReference>
<evidence type="ECO:0000256" key="9">
    <source>
        <dbReference type="HAMAP-Rule" id="MF_00197"/>
    </source>
</evidence>
<accession>A0A3M7TQU5</accession>
<reference evidence="11 12" key="1">
    <citation type="submission" date="2018-10" db="EMBL/GenBank/DDBJ databases">
        <title>Bacillus Keqinensis sp. nov., a moderately halophilic bacterium isolated from a saline-alkaline lake.</title>
        <authorList>
            <person name="Wang H."/>
        </authorList>
    </citation>
    <scope>NUCLEOTIDE SEQUENCE [LARGE SCALE GENOMIC DNA]</scope>
    <source>
        <strain evidence="11 12">KQ-3</strain>
    </source>
</reference>
<comment type="function">
    <text evidence="9">Catalyzes the stereoinversion of LL-2,6-diaminopimelate (L,L-DAP) to meso-diaminopimelate (meso-DAP), a precursor of L-lysine and an essential component of the bacterial peptidoglycan.</text>
</comment>
<keyword evidence="6 9" id="KW-0457">Lysine biosynthesis</keyword>
<comment type="subunit">
    <text evidence="9">Homodimer.</text>
</comment>
<feature type="binding site" evidence="9">
    <location>
        <position position="200"/>
    </location>
    <ligand>
        <name>substrate</name>
    </ligand>
</feature>
<feature type="binding site" evidence="9">
    <location>
        <begin position="218"/>
        <end position="219"/>
    </location>
    <ligand>
        <name>substrate</name>
    </ligand>
</feature>
<dbReference type="SUPFAM" id="SSF54506">
    <property type="entry name" value="Diaminopimelate epimerase-like"/>
    <property type="match status" value="1"/>
</dbReference>
<dbReference type="InterPro" id="IPR001653">
    <property type="entry name" value="DAP_epimerase_DapF"/>
</dbReference>
<dbReference type="FunFam" id="3.10.310.10:FF:000004">
    <property type="entry name" value="Diaminopimelate epimerase"/>
    <property type="match status" value="1"/>
</dbReference>
<keyword evidence="4 9" id="KW-0963">Cytoplasm</keyword>
<feature type="site" description="Could be important to modulate the pK values of the two catalytic cysteine residues" evidence="9">
    <location>
        <position position="218"/>
    </location>
</feature>
<dbReference type="GO" id="GO:0008837">
    <property type="term" value="F:diaminopimelate epimerase activity"/>
    <property type="evidence" value="ECO:0007669"/>
    <property type="project" value="UniProtKB-UniRule"/>
</dbReference>
<evidence type="ECO:0000313" key="11">
    <source>
        <dbReference type="EMBL" id="RNA67400.1"/>
    </source>
</evidence>
<dbReference type="UniPathway" id="UPA00034">
    <property type="reaction ID" value="UER00025"/>
</dbReference>
<proteinExistence type="inferred from homology"/>
<feature type="site" description="Could be important to modulate the pK values of the two catalytic cysteine residues" evidence="9">
    <location>
        <position position="169"/>
    </location>
</feature>
<keyword evidence="7 9" id="KW-0413">Isomerase</keyword>